<dbReference type="Proteomes" id="UP000049828">
    <property type="component" value="Unassembled WGS sequence"/>
</dbReference>
<comment type="subunit">
    <text evidence="9">Homodimer, forms a heterotetramer with a Cas1 homodimer.</text>
</comment>
<keyword evidence="4 9" id="KW-0479">Metal-binding</keyword>
<organism evidence="10 11">
    <name type="scientific">Roseburia inulinivorans</name>
    <dbReference type="NCBI Taxonomy" id="360807"/>
    <lineage>
        <taxon>Bacteria</taxon>
        <taxon>Bacillati</taxon>
        <taxon>Bacillota</taxon>
        <taxon>Clostridia</taxon>
        <taxon>Lachnospirales</taxon>
        <taxon>Lachnospiraceae</taxon>
        <taxon>Roseburia</taxon>
    </lineage>
</organism>
<evidence type="ECO:0000256" key="2">
    <source>
        <dbReference type="ARBA" id="ARBA00009959"/>
    </source>
</evidence>
<keyword evidence="8 9" id="KW-0051">Antiviral defense</keyword>
<evidence type="ECO:0000256" key="9">
    <source>
        <dbReference type="HAMAP-Rule" id="MF_01471"/>
    </source>
</evidence>
<dbReference type="SUPFAM" id="SSF143430">
    <property type="entry name" value="TTP0101/SSO1404-like"/>
    <property type="match status" value="1"/>
</dbReference>
<dbReference type="PANTHER" id="PTHR34405">
    <property type="entry name" value="CRISPR-ASSOCIATED ENDORIBONUCLEASE CAS2"/>
    <property type="match status" value="1"/>
</dbReference>
<dbReference type="GO" id="GO:0051607">
    <property type="term" value="P:defense response to virus"/>
    <property type="evidence" value="ECO:0007669"/>
    <property type="project" value="UniProtKB-UniRule"/>
</dbReference>
<proteinExistence type="inferred from homology"/>
<gene>
    <name evidence="9" type="primary">cas2</name>
    <name evidence="10" type="ORF">RIL183_34081</name>
</gene>
<dbReference type="GO" id="GO:0046872">
    <property type="term" value="F:metal ion binding"/>
    <property type="evidence" value="ECO:0007669"/>
    <property type="project" value="UniProtKB-UniRule"/>
</dbReference>
<protein>
    <recommendedName>
        <fullName evidence="9">CRISPR-associated endoribonuclease Cas2</fullName>
        <ecNumber evidence="9">3.1.-.-</ecNumber>
    </recommendedName>
</protein>
<evidence type="ECO:0000313" key="11">
    <source>
        <dbReference type="Proteomes" id="UP000049828"/>
    </source>
</evidence>
<evidence type="ECO:0000256" key="6">
    <source>
        <dbReference type="ARBA" id="ARBA00022801"/>
    </source>
</evidence>
<name>A0A0M6X0F0_9FIRM</name>
<comment type="cofactor">
    <cofactor evidence="1 9">
        <name>Mg(2+)</name>
        <dbReference type="ChEBI" id="CHEBI:18420"/>
    </cofactor>
</comment>
<dbReference type="Gene3D" id="3.30.70.240">
    <property type="match status" value="1"/>
</dbReference>
<dbReference type="GO" id="GO:0016787">
    <property type="term" value="F:hydrolase activity"/>
    <property type="evidence" value="ECO:0007669"/>
    <property type="project" value="UniProtKB-KW"/>
</dbReference>
<dbReference type="EC" id="3.1.-.-" evidence="9"/>
<evidence type="ECO:0000256" key="8">
    <source>
        <dbReference type="ARBA" id="ARBA00023118"/>
    </source>
</evidence>
<dbReference type="NCBIfam" id="TIGR01573">
    <property type="entry name" value="cas2"/>
    <property type="match status" value="1"/>
</dbReference>
<dbReference type="CDD" id="cd09725">
    <property type="entry name" value="Cas2_I_II_III"/>
    <property type="match status" value="1"/>
</dbReference>
<dbReference type="OrthoDB" id="279819at2"/>
<comment type="similarity">
    <text evidence="2 9">Belongs to the CRISPR-associated endoribonuclease Cas2 protein family.</text>
</comment>
<evidence type="ECO:0000256" key="3">
    <source>
        <dbReference type="ARBA" id="ARBA00022722"/>
    </source>
</evidence>
<evidence type="ECO:0000256" key="4">
    <source>
        <dbReference type="ARBA" id="ARBA00022723"/>
    </source>
</evidence>
<keyword evidence="11" id="KW-1185">Reference proteome</keyword>
<keyword evidence="3 9" id="KW-0540">Nuclease</keyword>
<dbReference type="InterPro" id="IPR021127">
    <property type="entry name" value="CRISPR_associated_Cas2"/>
</dbReference>
<dbReference type="GO" id="GO:0004521">
    <property type="term" value="F:RNA endonuclease activity"/>
    <property type="evidence" value="ECO:0007669"/>
    <property type="project" value="InterPro"/>
</dbReference>
<evidence type="ECO:0000256" key="7">
    <source>
        <dbReference type="ARBA" id="ARBA00022842"/>
    </source>
</evidence>
<reference evidence="11" key="1">
    <citation type="submission" date="2015-05" db="EMBL/GenBank/DDBJ databases">
        <authorList>
            <consortium name="Pathogen Informatics"/>
        </authorList>
    </citation>
    <scope>NUCLEOTIDE SEQUENCE [LARGE SCALE GENOMIC DNA]</scope>
    <source>
        <strain evidence="11">L1-83</strain>
    </source>
</reference>
<feature type="binding site" evidence="9">
    <location>
        <position position="8"/>
    </location>
    <ligand>
        <name>Mg(2+)</name>
        <dbReference type="ChEBI" id="CHEBI:18420"/>
        <note>catalytic</note>
    </ligand>
</feature>
<keyword evidence="6 9" id="KW-0378">Hydrolase</keyword>
<dbReference type="GO" id="GO:0043571">
    <property type="term" value="P:maintenance of CRISPR repeat elements"/>
    <property type="evidence" value="ECO:0007669"/>
    <property type="project" value="UniProtKB-UniRule"/>
</dbReference>
<dbReference type="RefSeq" id="WP_055040527.1">
    <property type="nucleotide sequence ID" value="NZ_CVRS01000124.1"/>
</dbReference>
<accession>A0A0M6X0F0</accession>
<evidence type="ECO:0000313" key="10">
    <source>
        <dbReference type="EMBL" id="CRL43258.1"/>
    </source>
</evidence>
<dbReference type="EMBL" id="CVRS01000124">
    <property type="protein sequence ID" value="CRL43258.1"/>
    <property type="molecule type" value="Genomic_DNA"/>
</dbReference>
<keyword evidence="7 9" id="KW-0460">Magnesium</keyword>
<evidence type="ECO:0000256" key="5">
    <source>
        <dbReference type="ARBA" id="ARBA00022759"/>
    </source>
</evidence>
<dbReference type="Pfam" id="PF09827">
    <property type="entry name" value="CRISPR_Cas2"/>
    <property type="match status" value="1"/>
</dbReference>
<dbReference type="HAMAP" id="MF_01471">
    <property type="entry name" value="Cas2"/>
    <property type="match status" value="1"/>
</dbReference>
<sequence length="86" mass="10202">MFVIVTYDVNVKRNNKVLKICRKYLIHVQKSVFEGNITEAKLRKLKSELKRTTKTDEDSVIIYRFDSLKYSSKEVLGEYSPEEHFL</sequence>
<comment type="function">
    <text evidence="9">CRISPR (clustered regularly interspaced short palindromic repeat), is an adaptive immune system that provides protection against mobile genetic elements (viruses, transposable elements and conjugative plasmids). CRISPR clusters contain sequences complementary to antecedent mobile elements and target invading nucleic acids. CRISPR clusters are transcribed and processed into CRISPR RNA (crRNA). Functions as a ssRNA-specific endoribonuclease. Involved in the integration of spacer DNA into the CRISPR cassette.</text>
</comment>
<evidence type="ECO:0000256" key="1">
    <source>
        <dbReference type="ARBA" id="ARBA00001946"/>
    </source>
</evidence>
<dbReference type="AlphaFoldDB" id="A0A0M6X0F0"/>
<keyword evidence="5 9" id="KW-0255">Endonuclease</keyword>
<dbReference type="InterPro" id="IPR019199">
    <property type="entry name" value="Virulence_VapD/CRISPR_Cas2"/>
</dbReference>